<evidence type="ECO:0000256" key="4">
    <source>
        <dbReference type="ARBA" id="ARBA00022801"/>
    </source>
</evidence>
<dbReference type="PROSITE" id="PS50118">
    <property type="entry name" value="HMG_BOX_2"/>
    <property type="match status" value="1"/>
</dbReference>
<keyword evidence="6" id="KW-0067">ATP-binding</keyword>
<dbReference type="Pfam" id="PF09111">
    <property type="entry name" value="SLIDE"/>
    <property type="match status" value="1"/>
</dbReference>
<dbReference type="SUPFAM" id="SSF52540">
    <property type="entry name" value="P-loop containing nucleoside triphosphate hydrolases"/>
    <property type="match status" value="2"/>
</dbReference>
<dbReference type="Pfam" id="PF00271">
    <property type="entry name" value="Helicase_C"/>
    <property type="match status" value="1"/>
</dbReference>
<dbReference type="GO" id="GO:0016887">
    <property type="term" value="F:ATP hydrolysis activity"/>
    <property type="evidence" value="ECO:0007669"/>
    <property type="project" value="TreeGrafter"/>
</dbReference>
<dbReference type="Proteomes" id="UP000037460">
    <property type="component" value="Unassembled WGS sequence"/>
</dbReference>
<dbReference type="InterPro" id="IPR017884">
    <property type="entry name" value="SANT_dom"/>
</dbReference>
<dbReference type="SMART" id="SM00487">
    <property type="entry name" value="DEXDc"/>
    <property type="match status" value="1"/>
</dbReference>
<evidence type="ECO:0000313" key="16">
    <source>
        <dbReference type="EMBL" id="KOO23461.1"/>
    </source>
</evidence>
<evidence type="ECO:0000259" key="12">
    <source>
        <dbReference type="PROSITE" id="PS50118"/>
    </source>
</evidence>
<feature type="compositionally biased region" description="Basic and acidic residues" evidence="11">
    <location>
        <begin position="727"/>
        <end position="740"/>
    </location>
</feature>
<dbReference type="PROSITE" id="PS51192">
    <property type="entry name" value="HELICASE_ATP_BIND_1"/>
    <property type="match status" value="1"/>
</dbReference>
<dbReference type="InterPro" id="IPR038718">
    <property type="entry name" value="SNF2-like_sf"/>
</dbReference>
<evidence type="ECO:0000256" key="9">
    <source>
        <dbReference type="PROSITE-ProRule" id="PRU00267"/>
    </source>
</evidence>
<dbReference type="GO" id="GO:0140658">
    <property type="term" value="F:ATP-dependent chromatin remodeler activity"/>
    <property type="evidence" value="ECO:0007669"/>
    <property type="project" value="TreeGrafter"/>
</dbReference>
<dbReference type="PROSITE" id="PS51293">
    <property type="entry name" value="SANT"/>
    <property type="match status" value="1"/>
</dbReference>
<evidence type="ECO:0000259" key="13">
    <source>
        <dbReference type="PROSITE" id="PS51192"/>
    </source>
</evidence>
<gene>
    <name evidence="16" type="ORF">Ctob_010660</name>
</gene>
<dbReference type="GO" id="GO:0042393">
    <property type="term" value="F:histone binding"/>
    <property type="evidence" value="ECO:0007669"/>
    <property type="project" value="TreeGrafter"/>
</dbReference>
<keyword evidence="3" id="KW-0547">Nucleotide-binding</keyword>
<dbReference type="InterPro" id="IPR009071">
    <property type="entry name" value="HMG_box_dom"/>
</dbReference>
<dbReference type="GO" id="GO:0005634">
    <property type="term" value="C:nucleus"/>
    <property type="evidence" value="ECO:0007669"/>
    <property type="project" value="UniProtKB-SubCell"/>
</dbReference>
<dbReference type="InterPro" id="IPR027417">
    <property type="entry name" value="P-loop_NTPase"/>
</dbReference>
<feature type="compositionally biased region" description="Basic and acidic residues" evidence="11">
    <location>
        <begin position="60"/>
        <end position="98"/>
    </location>
</feature>
<dbReference type="Gene3D" id="1.10.10.60">
    <property type="entry name" value="Homeodomain-like"/>
    <property type="match status" value="2"/>
</dbReference>
<evidence type="ECO:0000256" key="1">
    <source>
        <dbReference type="ARBA" id="ARBA00004123"/>
    </source>
</evidence>
<dbReference type="FunFam" id="3.40.50.10810:FF:000015">
    <property type="entry name" value="lymphoid-specific helicase isoform X1"/>
    <property type="match status" value="1"/>
</dbReference>
<feature type="DNA-binding region" description="HMG box" evidence="9">
    <location>
        <begin position="1"/>
        <end position="38"/>
    </location>
</feature>
<comment type="caution">
    <text evidence="16">The sequence shown here is derived from an EMBL/GenBank/DDBJ whole genome shotgun (WGS) entry which is preliminary data.</text>
</comment>
<dbReference type="SMART" id="SM00717">
    <property type="entry name" value="SANT"/>
    <property type="match status" value="2"/>
</dbReference>
<evidence type="ECO:0000256" key="8">
    <source>
        <dbReference type="ARBA" id="ARBA00023242"/>
    </source>
</evidence>
<dbReference type="InterPro" id="IPR001005">
    <property type="entry name" value="SANT/Myb"/>
</dbReference>
<dbReference type="PANTHER" id="PTHR45623:SF49">
    <property type="entry name" value="SWI_SNF-RELATED MATRIX-ASSOCIATED ACTIN-DEPENDENT REGULATOR OF CHROMATIN SUBFAMILY A MEMBER 5"/>
    <property type="match status" value="1"/>
</dbReference>
<feature type="domain" description="Helicase ATP-binding" evidence="13">
    <location>
        <begin position="206"/>
        <end position="371"/>
    </location>
</feature>
<dbReference type="GO" id="GO:0000785">
    <property type="term" value="C:chromatin"/>
    <property type="evidence" value="ECO:0007669"/>
    <property type="project" value="TreeGrafter"/>
</dbReference>
<evidence type="ECO:0000256" key="6">
    <source>
        <dbReference type="ARBA" id="ARBA00022840"/>
    </source>
</evidence>
<dbReference type="PROSITE" id="PS51194">
    <property type="entry name" value="HELICASE_CTER"/>
    <property type="match status" value="1"/>
</dbReference>
<dbReference type="EMBL" id="JWZX01003189">
    <property type="protein sequence ID" value="KOO23461.1"/>
    <property type="molecule type" value="Genomic_DNA"/>
</dbReference>
<feature type="compositionally biased region" description="Low complexity" evidence="11">
    <location>
        <begin position="1008"/>
        <end position="1022"/>
    </location>
</feature>
<dbReference type="InterPro" id="IPR049730">
    <property type="entry name" value="SNF2/RAD54-like_C"/>
</dbReference>
<keyword evidence="9" id="KW-0238">DNA-binding</keyword>
<dbReference type="PANTHER" id="PTHR45623">
    <property type="entry name" value="CHROMODOMAIN-HELICASE-DNA-BINDING PROTEIN 3-RELATED-RELATED"/>
    <property type="match status" value="1"/>
</dbReference>
<name>A0A0M0JA85_9EUKA</name>
<sequence>MVSKWMGEKWAQVEDKSHYEKLAEADKHRFEKENRVYQAALDEEEAEHQAELEEAAAGPSEREQERASKRARMEADAAARAEKPKGPKKVRELTDDEKKLQAQNKSIMGDMDKSAKQRLTFLLGQSDLFKHFGLDADEKKKKKGRKSEKEEDEEMMAVFDGGASGASGSGTGGFEEKIRVTKQPELINKDHGSMRPYQVLGLNWLANLYQNGINGILADEMGLGKTLQCISLLCWLREVKNFPAPYLVLAPKSTLTNWVREFGNWAPCFKVCHFHGDREERERLIAEELQPGKFDVCVTSYEMVIKEQGAFRKYAWRYLIVDEAHRMKNEESKLSQVLRSFESHSRLLITGTPMQNNLHELWALLNFLLPDIFASYEQFNEWFDISDKKVEEEVISQLHKVLKPFLLRRVKADVEGSIPPKKELVVYTRLAGMQKDQYKKILMRDVDALYQSSGAALTQNKSRLLNLVMQLRKCCNHPYLFEGAEDKSLDPFGDHLIKNSGKMMVLDKLLLRLKKEGSRVLIFSQMTRVLDLLEDYAILRQRSGDDFRYCRIDGSTGGADRQDAIDAFNGKDMKGTDIFLFLLSTRAGGLGINLQTADAVIIYDSDWNPQADLQAMDRAHRIGQRKEVKVFRFVTEDSIEEKVFRSENMELTEEEIDIMIKSAKDLTAEREKALGNLEDKRKRDLLDFSDATVNFQEFEGVDYTAMRMNAGSDVEFMALMQDSMGKRERSGTSYNEREFYRGSSGPSAPVDKSLPKAKKMPDFKDFQLFDVKRISDLYEREHQAEMRRAKAIQRAAEAGAAEPSDAIQPTEQDLKEQAELKQLEAQGFVEWTRNEFNKFTKACEKHGRDKLKDVADEVGTKSVEEVRAYSEAFWAKGAELILDFDKIARRIEEGERKIAEKKKMADSLEAKVKSCDNPWQTLSIKYGNNRGKLFTEDEDRFLVCMTEQLGYGKWEELKREVRRCPDFRFDWLFKSRTPIELGRRVDLLIRLIQNETKEPGQRKRKDSAGASASADGATAMEE</sequence>
<dbReference type="CDD" id="cd18793">
    <property type="entry name" value="SF2_C_SNF"/>
    <property type="match status" value="1"/>
</dbReference>
<comment type="similarity">
    <text evidence="2">Belongs to the SNF2/RAD54 helicase family. ISWI subfamily.</text>
</comment>
<evidence type="ECO:0000259" key="14">
    <source>
        <dbReference type="PROSITE" id="PS51194"/>
    </source>
</evidence>
<dbReference type="InterPro" id="IPR009057">
    <property type="entry name" value="Homeodomain-like_sf"/>
</dbReference>
<evidence type="ECO:0000313" key="17">
    <source>
        <dbReference type="Proteomes" id="UP000037460"/>
    </source>
</evidence>
<feature type="region of interest" description="Disordered" evidence="11">
    <location>
        <begin position="997"/>
        <end position="1022"/>
    </location>
</feature>
<keyword evidence="4" id="KW-0378">Hydrolase</keyword>
<keyword evidence="7 10" id="KW-0175">Coiled coil</keyword>
<evidence type="ECO:0000259" key="15">
    <source>
        <dbReference type="PROSITE" id="PS51293"/>
    </source>
</evidence>
<dbReference type="SUPFAM" id="SSF46689">
    <property type="entry name" value="Homeodomain-like"/>
    <property type="match status" value="2"/>
</dbReference>
<dbReference type="GO" id="GO:0034728">
    <property type="term" value="P:nucleosome organization"/>
    <property type="evidence" value="ECO:0007669"/>
    <property type="project" value="TreeGrafter"/>
</dbReference>
<evidence type="ECO:0000256" key="7">
    <source>
        <dbReference type="ARBA" id="ARBA00023054"/>
    </source>
</evidence>
<evidence type="ECO:0000256" key="3">
    <source>
        <dbReference type="ARBA" id="ARBA00022741"/>
    </source>
</evidence>
<dbReference type="GO" id="GO:0003677">
    <property type="term" value="F:DNA binding"/>
    <property type="evidence" value="ECO:0007669"/>
    <property type="project" value="UniProtKB-UniRule"/>
</dbReference>
<evidence type="ECO:0000256" key="2">
    <source>
        <dbReference type="ARBA" id="ARBA00009687"/>
    </source>
</evidence>
<dbReference type="InterPro" id="IPR015195">
    <property type="entry name" value="SLIDE"/>
</dbReference>
<feature type="domain" description="HMG box" evidence="12">
    <location>
        <begin position="1"/>
        <end position="38"/>
    </location>
</feature>
<dbReference type="CDD" id="cd00167">
    <property type="entry name" value="SANT"/>
    <property type="match status" value="1"/>
</dbReference>
<dbReference type="InterPro" id="IPR001650">
    <property type="entry name" value="Helicase_C-like"/>
</dbReference>
<dbReference type="SMART" id="SM00490">
    <property type="entry name" value="HELICc"/>
    <property type="match status" value="1"/>
</dbReference>
<keyword evidence="8 9" id="KW-0539">Nucleus</keyword>
<feature type="region of interest" description="Disordered" evidence="11">
    <location>
        <begin position="727"/>
        <end position="756"/>
    </location>
</feature>
<dbReference type="InterPro" id="IPR014001">
    <property type="entry name" value="Helicase_ATP-bd"/>
</dbReference>
<comment type="subcellular location">
    <subcellularLocation>
        <location evidence="1">Nucleus</location>
    </subcellularLocation>
</comment>
<proteinExistence type="inferred from homology"/>
<dbReference type="SUPFAM" id="SSF101224">
    <property type="entry name" value="HAND domain of the nucleosome remodeling ATPase ISWI"/>
    <property type="match status" value="1"/>
</dbReference>
<dbReference type="Pfam" id="PF00176">
    <property type="entry name" value="SNF2-rel_dom"/>
    <property type="match status" value="1"/>
</dbReference>
<dbReference type="InterPro" id="IPR000330">
    <property type="entry name" value="SNF2_N"/>
</dbReference>
<organism evidence="16 17">
    <name type="scientific">Chrysochromulina tobinii</name>
    <dbReference type="NCBI Taxonomy" id="1460289"/>
    <lineage>
        <taxon>Eukaryota</taxon>
        <taxon>Haptista</taxon>
        <taxon>Haptophyta</taxon>
        <taxon>Prymnesiophyceae</taxon>
        <taxon>Prymnesiales</taxon>
        <taxon>Chrysochromulinaceae</taxon>
        <taxon>Chrysochromulina</taxon>
    </lineage>
</organism>
<dbReference type="GO" id="GO:0004386">
    <property type="term" value="F:helicase activity"/>
    <property type="evidence" value="ECO:0007669"/>
    <property type="project" value="UniProtKB-KW"/>
</dbReference>
<dbReference type="OrthoDB" id="5857104at2759"/>
<evidence type="ECO:0000256" key="11">
    <source>
        <dbReference type="SAM" id="MobiDB-lite"/>
    </source>
</evidence>
<dbReference type="GO" id="GO:0031491">
    <property type="term" value="F:nucleosome binding"/>
    <property type="evidence" value="ECO:0007669"/>
    <property type="project" value="InterPro"/>
</dbReference>
<protein>
    <submittedName>
        <fullName evidence="16">Chromatin-remodeling protein 11</fullName>
    </submittedName>
</protein>
<dbReference type="InterPro" id="IPR036306">
    <property type="entry name" value="ISWI_HAND-dom_sf"/>
</dbReference>
<evidence type="ECO:0000256" key="5">
    <source>
        <dbReference type="ARBA" id="ARBA00022806"/>
    </source>
</evidence>
<feature type="region of interest" description="Disordered" evidence="11">
    <location>
        <begin position="36"/>
        <end position="98"/>
    </location>
</feature>
<reference evidence="17" key="1">
    <citation type="journal article" date="2015" name="PLoS Genet.">
        <title>Genome Sequence and Transcriptome Analyses of Chrysochromulina tobin: Metabolic Tools for Enhanced Algal Fitness in the Prominent Order Prymnesiales (Haptophyceae).</title>
        <authorList>
            <person name="Hovde B.T."/>
            <person name="Deodato C.R."/>
            <person name="Hunsperger H.M."/>
            <person name="Ryken S.A."/>
            <person name="Yost W."/>
            <person name="Jha R.K."/>
            <person name="Patterson J."/>
            <person name="Monnat R.J. Jr."/>
            <person name="Barlow S.B."/>
            <person name="Starkenburg S.R."/>
            <person name="Cattolico R.A."/>
        </authorList>
    </citation>
    <scope>NUCLEOTIDE SEQUENCE</scope>
    <source>
        <strain evidence="17">CCMP291</strain>
    </source>
</reference>
<dbReference type="Gene3D" id="3.40.50.10810">
    <property type="entry name" value="Tandem AAA-ATPase domain"/>
    <property type="match status" value="1"/>
</dbReference>
<keyword evidence="17" id="KW-1185">Reference proteome</keyword>
<evidence type="ECO:0000256" key="10">
    <source>
        <dbReference type="SAM" id="Coils"/>
    </source>
</evidence>
<accession>A0A0M0JA85</accession>
<keyword evidence="5" id="KW-0347">Helicase</keyword>
<feature type="coiled-coil region" evidence="10">
    <location>
        <begin position="649"/>
        <end position="683"/>
    </location>
</feature>
<dbReference type="GO" id="GO:0005524">
    <property type="term" value="F:ATP binding"/>
    <property type="evidence" value="ECO:0007669"/>
    <property type="project" value="UniProtKB-KW"/>
</dbReference>
<dbReference type="AlphaFoldDB" id="A0A0M0JA85"/>
<feature type="domain" description="Helicase C-terminal" evidence="14">
    <location>
        <begin position="505"/>
        <end position="667"/>
    </location>
</feature>
<dbReference type="Gene3D" id="3.40.50.300">
    <property type="entry name" value="P-loop containing nucleotide triphosphate hydrolases"/>
    <property type="match status" value="1"/>
</dbReference>
<feature type="domain" description="SANT" evidence="15">
    <location>
        <begin position="826"/>
        <end position="878"/>
    </location>
</feature>